<protein>
    <submittedName>
        <fullName evidence="2">Uncharacterized protein</fullName>
    </submittedName>
</protein>
<proteinExistence type="predicted"/>
<dbReference type="EMBL" id="JBJKTR010000019">
    <property type="protein sequence ID" value="KAL3332856.1"/>
    <property type="molecule type" value="Genomic_DNA"/>
</dbReference>
<comment type="caution">
    <text evidence="2">The sequence shown here is derived from an EMBL/GenBank/DDBJ whole genome shotgun (WGS) entry which is preliminary data.</text>
</comment>
<evidence type="ECO:0000256" key="1">
    <source>
        <dbReference type="SAM" id="Coils"/>
    </source>
</evidence>
<organism evidence="2 3">
    <name type="scientific">Solanum stoloniferum</name>
    <dbReference type="NCBI Taxonomy" id="62892"/>
    <lineage>
        <taxon>Eukaryota</taxon>
        <taxon>Viridiplantae</taxon>
        <taxon>Streptophyta</taxon>
        <taxon>Embryophyta</taxon>
        <taxon>Tracheophyta</taxon>
        <taxon>Spermatophyta</taxon>
        <taxon>Magnoliopsida</taxon>
        <taxon>eudicotyledons</taxon>
        <taxon>Gunneridae</taxon>
        <taxon>Pentapetalae</taxon>
        <taxon>asterids</taxon>
        <taxon>lamiids</taxon>
        <taxon>Solanales</taxon>
        <taxon>Solanaceae</taxon>
        <taxon>Solanoideae</taxon>
        <taxon>Solaneae</taxon>
        <taxon>Solanum</taxon>
    </lineage>
</organism>
<evidence type="ECO:0000313" key="3">
    <source>
        <dbReference type="Proteomes" id="UP001627284"/>
    </source>
</evidence>
<keyword evidence="3" id="KW-1185">Reference proteome</keyword>
<evidence type="ECO:0000313" key="2">
    <source>
        <dbReference type="EMBL" id="KAL3332856.1"/>
    </source>
</evidence>
<feature type="coiled-coil region" evidence="1">
    <location>
        <begin position="65"/>
        <end position="99"/>
    </location>
</feature>
<accession>A0ABD2RPP6</accession>
<dbReference type="AlphaFoldDB" id="A0ABD2RPP6"/>
<keyword evidence="1" id="KW-0175">Coiled coil</keyword>
<name>A0ABD2RPP6_9SOLN</name>
<dbReference type="Proteomes" id="UP001627284">
    <property type="component" value="Unassembled WGS sequence"/>
</dbReference>
<sequence>MSQHDQVPCFCTRTLPPDTALLNRLQHLLPVDYSFMSRFKFEHSNLGDIIYEIEEEEEAEELSDKEIMEEDEQEVEEAVNKLILDEETMEEDAQEVEEAVNVLILLEKIGWVLGYGADSWVMG</sequence>
<reference evidence="2 3" key="1">
    <citation type="submission" date="2024-05" db="EMBL/GenBank/DDBJ databases">
        <title>De novo assembly of an allotetraploid wild potato.</title>
        <authorList>
            <person name="Hosaka A.J."/>
        </authorList>
    </citation>
    <scope>NUCLEOTIDE SEQUENCE [LARGE SCALE GENOMIC DNA]</scope>
    <source>
        <tissue evidence="2">Young leaves</tissue>
    </source>
</reference>
<gene>
    <name evidence="2" type="ORF">AABB24_033095</name>
</gene>